<dbReference type="AlphaFoldDB" id="A0A6I8LFQ1"/>
<proteinExistence type="predicted"/>
<accession>A0A6I8LFQ1</accession>
<dbReference type="Proteomes" id="UP000399805">
    <property type="component" value="Unassembled WGS sequence"/>
</dbReference>
<evidence type="ECO:0000313" key="2">
    <source>
        <dbReference type="EMBL" id="VVJ15871.1"/>
    </source>
</evidence>
<dbReference type="Gene3D" id="2.30.30.320">
    <property type="entry name" value="DUF1653-like domain"/>
    <property type="match status" value="1"/>
</dbReference>
<keyword evidence="3" id="KW-1185">Reference proteome</keyword>
<evidence type="ECO:0000259" key="1">
    <source>
        <dbReference type="Pfam" id="PF07866"/>
    </source>
</evidence>
<organism evidence="2 3">
    <name type="scientific">Amycolatopsis camponoti</name>
    <dbReference type="NCBI Taxonomy" id="2606593"/>
    <lineage>
        <taxon>Bacteria</taxon>
        <taxon>Bacillati</taxon>
        <taxon>Actinomycetota</taxon>
        <taxon>Actinomycetes</taxon>
        <taxon>Pseudonocardiales</taxon>
        <taxon>Pseudonocardiaceae</taxon>
        <taxon>Amycolatopsis</taxon>
    </lineage>
</organism>
<dbReference type="InterPro" id="IPR037135">
    <property type="entry name" value="DUF1653-like_dom_sf"/>
</dbReference>
<name>A0A6I8LFQ1_9PSEU</name>
<protein>
    <recommendedName>
        <fullName evidence="1">DUF1653 domain-containing protein</fullName>
    </recommendedName>
</protein>
<dbReference type="RefSeq" id="WP_155541296.1">
    <property type="nucleotide sequence ID" value="NZ_CABVGP010000001.1"/>
</dbReference>
<dbReference type="InterPro" id="IPR023387">
    <property type="entry name" value="DUF1653-like_dom"/>
</dbReference>
<sequence length="67" mass="7714">MEPGRYVHYKGGEYEVLGVARHSETEEELVVYRALYGARGLWVRPEAMFGETVETPDGVVPRFRRVD</sequence>
<dbReference type="Pfam" id="PF07866">
    <property type="entry name" value="DUF1653"/>
    <property type="match status" value="1"/>
</dbReference>
<gene>
    <name evidence="2" type="ORF">AA23TX_00892</name>
</gene>
<reference evidence="2 3" key="1">
    <citation type="submission" date="2019-09" db="EMBL/GenBank/DDBJ databases">
        <authorList>
            <person name="Leyn A S."/>
        </authorList>
    </citation>
    <scope>NUCLEOTIDE SEQUENCE [LARGE SCALE GENOMIC DNA]</scope>
    <source>
        <strain evidence="2">AA231_1</strain>
    </source>
</reference>
<dbReference type="EMBL" id="CABVGP010000001">
    <property type="protein sequence ID" value="VVJ15871.1"/>
    <property type="molecule type" value="Genomic_DNA"/>
</dbReference>
<feature type="domain" description="DUF1653" evidence="1">
    <location>
        <begin position="4"/>
        <end position="64"/>
    </location>
</feature>
<evidence type="ECO:0000313" key="3">
    <source>
        <dbReference type="Proteomes" id="UP000399805"/>
    </source>
</evidence>